<dbReference type="GO" id="GO:0043138">
    <property type="term" value="F:3'-5' DNA helicase activity"/>
    <property type="evidence" value="ECO:0007669"/>
    <property type="project" value="UniProtKB-EC"/>
</dbReference>
<dbReference type="SUPFAM" id="SSF52540">
    <property type="entry name" value="P-loop containing nucleoside triphosphate hydrolases"/>
    <property type="match status" value="1"/>
</dbReference>
<evidence type="ECO:0000313" key="11">
    <source>
        <dbReference type="EMBL" id="KAA1074655.1"/>
    </source>
</evidence>
<dbReference type="GO" id="GO:0009378">
    <property type="term" value="F:four-way junction helicase activity"/>
    <property type="evidence" value="ECO:0007669"/>
    <property type="project" value="TreeGrafter"/>
</dbReference>
<dbReference type="GO" id="GO:0003677">
    <property type="term" value="F:DNA binding"/>
    <property type="evidence" value="ECO:0007669"/>
    <property type="project" value="UniProtKB-KW"/>
</dbReference>
<comment type="catalytic activity">
    <reaction evidence="6">
        <text>Couples ATP hydrolysis with the unwinding of duplex DNA by translocating in the 3'-5' direction.</text>
        <dbReference type="EC" id="5.6.2.4"/>
    </reaction>
</comment>
<evidence type="ECO:0000256" key="4">
    <source>
        <dbReference type="ARBA" id="ARBA00023125"/>
    </source>
</evidence>
<dbReference type="PANTHER" id="PTHR13710:SF105">
    <property type="entry name" value="ATP-DEPENDENT DNA HELICASE Q1"/>
    <property type="match status" value="1"/>
</dbReference>
<evidence type="ECO:0000256" key="8">
    <source>
        <dbReference type="SAM" id="MobiDB-lite"/>
    </source>
</evidence>
<accession>A0A5B0MCR9</accession>
<dbReference type="InterPro" id="IPR014001">
    <property type="entry name" value="Helicase_ATP-bd"/>
</dbReference>
<dbReference type="PROSITE" id="PS51194">
    <property type="entry name" value="HELICASE_CTER"/>
    <property type="match status" value="1"/>
</dbReference>
<evidence type="ECO:0000259" key="10">
    <source>
        <dbReference type="PROSITE" id="PS51194"/>
    </source>
</evidence>
<dbReference type="AlphaFoldDB" id="A0A5B0MCR9"/>
<evidence type="ECO:0000256" key="2">
    <source>
        <dbReference type="ARBA" id="ARBA00022741"/>
    </source>
</evidence>
<feature type="domain" description="Helicase ATP-binding" evidence="9">
    <location>
        <begin position="105"/>
        <end position="299"/>
    </location>
</feature>
<dbReference type="SMART" id="SM00490">
    <property type="entry name" value="HELICc"/>
    <property type="match status" value="1"/>
</dbReference>
<evidence type="ECO:0000256" key="6">
    <source>
        <dbReference type="ARBA" id="ARBA00034617"/>
    </source>
</evidence>
<feature type="region of interest" description="Disordered" evidence="8">
    <location>
        <begin position="1"/>
        <end position="59"/>
    </location>
</feature>
<dbReference type="PROSITE" id="PS51192">
    <property type="entry name" value="HELICASE_ATP_BIND_1"/>
    <property type="match status" value="1"/>
</dbReference>
<feature type="domain" description="Helicase C-terminal" evidence="10">
    <location>
        <begin position="339"/>
        <end position="488"/>
    </location>
</feature>
<dbReference type="Proteomes" id="UP000324748">
    <property type="component" value="Unassembled WGS sequence"/>
</dbReference>
<keyword evidence="5" id="KW-0413">Isomerase</keyword>
<dbReference type="EC" id="5.6.2.4" evidence="7"/>
<reference evidence="11 12" key="1">
    <citation type="submission" date="2019-05" db="EMBL/GenBank/DDBJ databases">
        <title>Emergence of the Ug99 lineage of the wheat stem rust pathogen through somatic hybridization.</title>
        <authorList>
            <person name="Li F."/>
            <person name="Upadhyaya N.M."/>
            <person name="Sperschneider J."/>
            <person name="Matny O."/>
            <person name="Nguyen-Phuc H."/>
            <person name="Mago R."/>
            <person name="Raley C."/>
            <person name="Miller M.E."/>
            <person name="Silverstein K.A.T."/>
            <person name="Henningsen E."/>
            <person name="Hirsch C.D."/>
            <person name="Visser B."/>
            <person name="Pretorius Z.A."/>
            <person name="Steffenson B.J."/>
            <person name="Schwessinger B."/>
            <person name="Dodds P.N."/>
            <person name="Figueroa M."/>
        </authorList>
    </citation>
    <scope>NUCLEOTIDE SEQUENCE [LARGE SCALE GENOMIC DNA]</scope>
    <source>
        <strain evidence="11">21-0</strain>
    </source>
</reference>
<dbReference type="OrthoDB" id="2503531at2759"/>
<name>A0A5B0MCR9_PUCGR</name>
<dbReference type="GO" id="GO:0005737">
    <property type="term" value="C:cytoplasm"/>
    <property type="evidence" value="ECO:0007669"/>
    <property type="project" value="TreeGrafter"/>
</dbReference>
<dbReference type="InterPro" id="IPR011545">
    <property type="entry name" value="DEAD/DEAH_box_helicase_dom"/>
</dbReference>
<evidence type="ECO:0000259" key="9">
    <source>
        <dbReference type="PROSITE" id="PS51192"/>
    </source>
</evidence>
<comment type="caution">
    <text evidence="11">The sequence shown here is derived from an EMBL/GenBank/DDBJ whole genome shotgun (WGS) entry which is preliminary data.</text>
</comment>
<feature type="compositionally biased region" description="Polar residues" evidence="8">
    <location>
        <begin position="37"/>
        <end position="46"/>
    </location>
</feature>
<evidence type="ECO:0000256" key="7">
    <source>
        <dbReference type="ARBA" id="ARBA00034808"/>
    </source>
</evidence>
<keyword evidence="12" id="KW-1185">Reference proteome</keyword>
<dbReference type="InterPro" id="IPR027417">
    <property type="entry name" value="P-loop_NTPase"/>
</dbReference>
<dbReference type="SMART" id="SM00487">
    <property type="entry name" value="DEXDc"/>
    <property type="match status" value="1"/>
</dbReference>
<dbReference type="PANTHER" id="PTHR13710">
    <property type="entry name" value="DNA HELICASE RECQ FAMILY MEMBER"/>
    <property type="match status" value="1"/>
</dbReference>
<dbReference type="GO" id="GO:0000724">
    <property type="term" value="P:double-strand break repair via homologous recombination"/>
    <property type="evidence" value="ECO:0007669"/>
    <property type="project" value="TreeGrafter"/>
</dbReference>
<keyword evidence="4" id="KW-0238">DNA-binding</keyword>
<dbReference type="Gene3D" id="3.40.50.300">
    <property type="entry name" value="P-loop containing nucleotide triphosphate hydrolases"/>
    <property type="match status" value="2"/>
</dbReference>
<gene>
    <name evidence="11" type="ORF">PGT21_014854</name>
</gene>
<evidence type="ECO:0000313" key="12">
    <source>
        <dbReference type="Proteomes" id="UP000324748"/>
    </source>
</evidence>
<comment type="similarity">
    <text evidence="1">Belongs to the helicase family. RecQ subfamily.</text>
</comment>
<feature type="compositionally biased region" description="Basic and acidic residues" evidence="8">
    <location>
        <begin position="1"/>
        <end position="11"/>
    </location>
</feature>
<evidence type="ECO:0000256" key="3">
    <source>
        <dbReference type="ARBA" id="ARBA00022840"/>
    </source>
</evidence>
<protein>
    <recommendedName>
        <fullName evidence="7">DNA 3'-5' helicase</fullName>
        <ecNumber evidence="7">5.6.2.4</ecNumber>
    </recommendedName>
</protein>
<dbReference type="Pfam" id="PF00271">
    <property type="entry name" value="Helicase_C"/>
    <property type="match status" value="1"/>
</dbReference>
<dbReference type="GO" id="GO:0005524">
    <property type="term" value="F:ATP binding"/>
    <property type="evidence" value="ECO:0007669"/>
    <property type="project" value="UniProtKB-KW"/>
</dbReference>
<evidence type="ECO:0000256" key="1">
    <source>
        <dbReference type="ARBA" id="ARBA00005446"/>
    </source>
</evidence>
<feature type="compositionally biased region" description="Basic and acidic residues" evidence="8">
    <location>
        <begin position="19"/>
        <end position="36"/>
    </location>
</feature>
<dbReference type="EMBL" id="VSWC01000157">
    <property type="protein sequence ID" value="KAA1074655.1"/>
    <property type="molecule type" value="Genomic_DNA"/>
</dbReference>
<dbReference type="InterPro" id="IPR001650">
    <property type="entry name" value="Helicase_C-like"/>
</dbReference>
<proteinExistence type="inferred from homology"/>
<dbReference type="GO" id="GO:0005694">
    <property type="term" value="C:chromosome"/>
    <property type="evidence" value="ECO:0007669"/>
    <property type="project" value="TreeGrafter"/>
</dbReference>
<keyword evidence="2" id="KW-0547">Nucleotide-binding</keyword>
<keyword evidence="3" id="KW-0067">ATP-binding</keyword>
<dbReference type="Pfam" id="PF00270">
    <property type="entry name" value="DEAD"/>
    <property type="match status" value="1"/>
</dbReference>
<evidence type="ECO:0000256" key="5">
    <source>
        <dbReference type="ARBA" id="ARBA00023235"/>
    </source>
</evidence>
<organism evidence="11 12">
    <name type="scientific">Puccinia graminis f. sp. tritici</name>
    <dbReference type="NCBI Taxonomy" id="56615"/>
    <lineage>
        <taxon>Eukaryota</taxon>
        <taxon>Fungi</taxon>
        <taxon>Dikarya</taxon>
        <taxon>Basidiomycota</taxon>
        <taxon>Pucciniomycotina</taxon>
        <taxon>Pucciniomycetes</taxon>
        <taxon>Pucciniales</taxon>
        <taxon>Pucciniaceae</taxon>
        <taxon>Puccinia</taxon>
    </lineage>
</organism>
<sequence>MPGKHPAEVHAPDSQVLQDSRELHPDSATKHNRPESQTRSQLSMNRVSKHKPPPCSPPQAAWASVGITVLKKIAEKNDQSLRNEISTLSLKHYNQEAKPRQIDAVFNLVRGRNTFLLAGTGFGKSRIPELYFRTLPIKEKAVILVLNPLDSLGDNQVLEKTRSGFTAINLTKLTICPEECEKIADGDYNFVYLSPEIFLNSKLWDRIYFSDKFQQRLGLVVVDEAHMVYEWGIVEKTHGRKRSSALGRHEDRGIFRPSYGNLGGHLMTRNNMPILLMSATCRPVAIKAIRKSLKLPEETLWMLRGELTRPEIRFIRVTMDWSMVSCNDLLDLYAPKASTPDDKVVPTIIYSGTRHRTMNVLKVLDQARGTPDEADNPDSSFARRFHSITGSLGKVDVADDFAAGKYPIISSTMALGLGQNWSRVRSVIHMGRGDPAAICQMLGRCGRDGRPGVAIMFVEKTRVGGKNQINQIVEGVEQSDDDRMDALAITPVCLRIAFALDTK</sequence>